<dbReference type="Pfam" id="PF04375">
    <property type="entry name" value="HemX"/>
    <property type="match status" value="1"/>
</dbReference>
<dbReference type="PANTHER" id="PTHR38043">
    <property type="entry name" value="PROTEIN HEMX"/>
    <property type="match status" value="1"/>
</dbReference>
<feature type="coiled-coil region" evidence="1">
    <location>
        <begin position="381"/>
        <end position="415"/>
    </location>
</feature>
<keyword evidence="4" id="KW-0489">Methyltransferase</keyword>
<organism evidence="4 5">
    <name type="scientific">Wohlfahrtiimonas chitiniclastica</name>
    <dbReference type="NCBI Taxonomy" id="400946"/>
    <lineage>
        <taxon>Bacteria</taxon>
        <taxon>Pseudomonadati</taxon>
        <taxon>Pseudomonadota</taxon>
        <taxon>Gammaproteobacteria</taxon>
        <taxon>Cardiobacteriales</taxon>
        <taxon>Ignatzschineriaceae</taxon>
        <taxon>Wohlfahrtiimonas</taxon>
    </lineage>
</organism>
<dbReference type="Gene3D" id="3.40.50.10090">
    <property type="match status" value="2"/>
</dbReference>
<proteinExistence type="predicted"/>
<reference evidence="4" key="1">
    <citation type="submission" date="2021-03" db="EMBL/GenBank/DDBJ databases">
        <title>Identification and antibiotic profiling of Wohlfahrtiimonas chitiniclastica, an underestimated human pathogen.</title>
        <authorList>
            <person name="Kopf A."/>
            <person name="Bunk B."/>
            <person name="Coldewey S."/>
            <person name="Gunzer F."/>
            <person name="Riedel T."/>
            <person name="Schroettner P."/>
        </authorList>
    </citation>
    <scope>NUCLEOTIDE SEQUENCE</scope>
    <source>
        <strain evidence="4">DSM 100917</strain>
    </source>
</reference>
<dbReference type="Proteomes" id="UP000680020">
    <property type="component" value="Unassembled WGS sequence"/>
</dbReference>
<feature type="domain" description="Tetrapyrrole biosynthesis uroporphyrinogen III synthase" evidence="3">
    <location>
        <begin position="49"/>
        <end position="271"/>
    </location>
</feature>
<dbReference type="SUPFAM" id="SSF69618">
    <property type="entry name" value="HemD-like"/>
    <property type="match status" value="1"/>
</dbReference>
<dbReference type="GO" id="GO:0033014">
    <property type="term" value="P:tetrapyrrole biosynthetic process"/>
    <property type="evidence" value="ECO:0007669"/>
    <property type="project" value="InterPro"/>
</dbReference>
<dbReference type="InterPro" id="IPR003754">
    <property type="entry name" value="4pyrrol_synth_uPrphyn_synth"/>
</dbReference>
<gene>
    <name evidence="4" type="ORF">J7561_01725</name>
</gene>
<evidence type="ECO:0000256" key="1">
    <source>
        <dbReference type="SAM" id="Coils"/>
    </source>
</evidence>
<accession>A0AB35BZJ3</accession>
<dbReference type="Pfam" id="PF02602">
    <property type="entry name" value="HEM4"/>
    <property type="match status" value="1"/>
</dbReference>
<protein>
    <submittedName>
        <fullName evidence="4">Uroporphyrinogen-III C-methyltransferase</fullName>
        <ecNumber evidence="4">2.1.1.107</ecNumber>
    </submittedName>
</protein>
<name>A0AB35BZJ3_9GAMM</name>
<dbReference type="InterPro" id="IPR036108">
    <property type="entry name" value="4pyrrol_syn_uPrphyn_synt_sf"/>
</dbReference>
<feature type="compositionally biased region" description="Polar residues" evidence="2">
    <location>
        <begin position="286"/>
        <end position="297"/>
    </location>
</feature>
<feature type="compositionally biased region" description="Low complexity" evidence="2">
    <location>
        <begin position="326"/>
        <end position="335"/>
    </location>
</feature>
<dbReference type="EMBL" id="JAGIBU010000001">
    <property type="protein sequence ID" value="MBS7823920.1"/>
    <property type="molecule type" value="Genomic_DNA"/>
</dbReference>
<keyword evidence="1" id="KW-0175">Coiled coil</keyword>
<keyword evidence="4" id="KW-0808">Transferase</keyword>
<evidence type="ECO:0000313" key="4">
    <source>
        <dbReference type="EMBL" id="MBS7823920.1"/>
    </source>
</evidence>
<dbReference type="EC" id="2.1.1.107" evidence="4"/>
<comment type="caution">
    <text evidence="4">The sequence shown here is derived from an EMBL/GenBank/DDBJ whole genome shotgun (WGS) entry which is preliminary data.</text>
</comment>
<dbReference type="GO" id="GO:0004852">
    <property type="term" value="F:uroporphyrinogen-III synthase activity"/>
    <property type="evidence" value="ECO:0007669"/>
    <property type="project" value="InterPro"/>
</dbReference>
<dbReference type="PANTHER" id="PTHR38043:SF1">
    <property type="entry name" value="PROTEIN HEMX"/>
    <property type="match status" value="1"/>
</dbReference>
<dbReference type="RefSeq" id="WP_213403316.1">
    <property type="nucleotide sequence ID" value="NZ_JAGIBT010000001.1"/>
</dbReference>
<evidence type="ECO:0000259" key="3">
    <source>
        <dbReference type="Pfam" id="PF02602"/>
    </source>
</evidence>
<dbReference type="Gene3D" id="1.10.287.1490">
    <property type="match status" value="1"/>
</dbReference>
<sequence length="768" mass="83970">MAKKNKKSALKKNAAPIISAPEEVITTQSVDLQQLGVVITRPVDQSEFLVTQITEHHGHALNVPCLVILEPHDTNAAIDGCTQSAKTADYWAFTSPNAVDYAVRFGLDFSLNIPCISIGAGTTKRLEALTSAPIIQGDAPYTSEKLLEKLSTFDLGGKAINIYSGEGGRRLLANAMTAMGAIAQYVDVYRRDRPEHIDLTAVMDYANNHPVTILVSSQEAFGAYHDAAFSVDAHRTDRPLIVASERLADYVQTLGYTHIITAPSAVSQDMWQALVEAAPHLLLSTFDSTPEDSSMTEPNDKETTQLPEPELNVANTVDAVKEEQPEVTPQPTEKPAPSTHNAAPQSSGGKSLSLLALALGVVGIGVGAFAFLQVSDESTRTQELNRTIVQQKTELETLSNALTNLQKTVATERGQSSNFTDLSDAQKQQQQNLLALQQRVGTLDSAINNLQADSGTASNRYNQLKDHIQQFESVVSNLDQSITQIGKMANDAQSDAVKTQNRLTSQLVEINSKIAALNTLEEHLSAKTDIDLLNLSQAQYLLNLANFKLTFEEDTTAAVNILKEASERLMATANAKFSETNNLIQSEIVKLQEIPTINRAEYATRIQHLIDAVPGIDTKSDDILGELKNSFKAEVDKDAANDDPNARPWYSKAVDKIKPVFIVTQERTAAPELMSITDEVLLKQNMQMQLTTARLALLQHQAVTYQESLKAARTLLTNYFSPNDETYHQVLAALNELLNVNVAHDNLNIDPILKSFDASMLNYRGEGL</sequence>
<dbReference type="CDD" id="cd06578">
    <property type="entry name" value="HemD"/>
    <property type="match status" value="1"/>
</dbReference>
<dbReference type="GO" id="GO:0004851">
    <property type="term" value="F:uroporphyrin-III C-methyltransferase activity"/>
    <property type="evidence" value="ECO:0007669"/>
    <property type="project" value="UniProtKB-EC"/>
</dbReference>
<evidence type="ECO:0000256" key="2">
    <source>
        <dbReference type="SAM" id="MobiDB-lite"/>
    </source>
</evidence>
<dbReference type="GO" id="GO:0032259">
    <property type="term" value="P:methylation"/>
    <property type="evidence" value="ECO:0007669"/>
    <property type="project" value="UniProtKB-KW"/>
</dbReference>
<feature type="region of interest" description="Disordered" evidence="2">
    <location>
        <begin position="286"/>
        <end position="349"/>
    </location>
</feature>
<evidence type="ECO:0000313" key="5">
    <source>
        <dbReference type="Proteomes" id="UP000680020"/>
    </source>
</evidence>
<dbReference type="AlphaFoldDB" id="A0AB35BZJ3"/>
<dbReference type="InterPro" id="IPR007470">
    <property type="entry name" value="HemX"/>
</dbReference>